<evidence type="ECO:0000313" key="2">
    <source>
        <dbReference type="Proteomes" id="UP000244069"/>
    </source>
</evidence>
<evidence type="ECO:0000313" key="1">
    <source>
        <dbReference type="EMBL" id="PTX47729.1"/>
    </source>
</evidence>
<dbReference type="Proteomes" id="UP000244069">
    <property type="component" value="Unassembled WGS sequence"/>
</dbReference>
<reference evidence="1 2" key="1">
    <citation type="submission" date="2018-04" db="EMBL/GenBank/DDBJ databases">
        <title>Genomic Encyclopedia of Archaeal and Bacterial Type Strains, Phase II (KMG-II): from individual species to whole genera.</title>
        <authorList>
            <person name="Goeker M."/>
        </authorList>
    </citation>
    <scope>NUCLEOTIDE SEQUENCE [LARGE SCALE GENOMIC DNA]</scope>
    <source>
        <strain evidence="1 2">DSM 29329</strain>
    </source>
</reference>
<dbReference type="InterPro" id="IPR008318">
    <property type="entry name" value="UCP030820"/>
</dbReference>
<keyword evidence="2" id="KW-1185">Reference proteome</keyword>
<dbReference type="OrthoDB" id="9800421at2"/>
<organism evidence="1 2">
    <name type="scientific">Allosediminivita pacifica</name>
    <dbReference type="NCBI Taxonomy" id="1267769"/>
    <lineage>
        <taxon>Bacteria</taxon>
        <taxon>Pseudomonadati</taxon>
        <taxon>Pseudomonadota</taxon>
        <taxon>Alphaproteobacteria</taxon>
        <taxon>Rhodobacterales</taxon>
        <taxon>Paracoccaceae</taxon>
        <taxon>Allosediminivita</taxon>
    </lineage>
</organism>
<proteinExistence type="predicted"/>
<comment type="caution">
    <text evidence="1">The sequence shown here is derived from an EMBL/GenBank/DDBJ whole genome shotgun (WGS) entry which is preliminary data.</text>
</comment>
<sequence length="127" mass="14326">MSVIVTDTGFAADDWTGDREGAHALDLPSDTDPAALEIGPGVEMIRVDFPSFSDGRGFTLARLLRRRGYTGRLRARGHVIADQYAMARRCGFDEVEISDELAQRQPEDQWLFRADWKAHDYQARLRG</sequence>
<dbReference type="AlphaFoldDB" id="A0A2T6AV91"/>
<dbReference type="RefSeq" id="WP_107976107.1">
    <property type="nucleotide sequence ID" value="NZ_BMEZ01000013.1"/>
</dbReference>
<dbReference type="EMBL" id="QBKN01000011">
    <property type="protein sequence ID" value="PTX47729.1"/>
    <property type="molecule type" value="Genomic_DNA"/>
</dbReference>
<gene>
    <name evidence="1" type="ORF">C8N44_11157</name>
</gene>
<name>A0A2T6AV91_9RHOB</name>
<dbReference type="Pfam" id="PF06073">
    <property type="entry name" value="DUF934"/>
    <property type="match status" value="1"/>
</dbReference>
<protein>
    <submittedName>
        <fullName evidence="1">Uncharacterized protein DUF934</fullName>
    </submittedName>
</protein>
<accession>A0A2T6AV91</accession>